<accession>L1JQ68</accession>
<feature type="compositionally biased region" description="Low complexity" evidence="1">
    <location>
        <begin position="218"/>
        <end position="227"/>
    </location>
</feature>
<reference evidence="4" key="3">
    <citation type="submission" date="2016-03" db="UniProtKB">
        <authorList>
            <consortium name="EnsemblProtists"/>
        </authorList>
    </citation>
    <scope>IDENTIFICATION</scope>
</reference>
<feature type="transmembrane region" description="Helical" evidence="2">
    <location>
        <begin position="20"/>
        <end position="38"/>
    </location>
</feature>
<feature type="compositionally biased region" description="Basic and acidic residues" evidence="1">
    <location>
        <begin position="228"/>
        <end position="274"/>
    </location>
</feature>
<reference evidence="5" key="2">
    <citation type="submission" date="2012-11" db="EMBL/GenBank/DDBJ databases">
        <authorList>
            <person name="Kuo A."/>
            <person name="Curtis B.A."/>
            <person name="Tanifuji G."/>
            <person name="Burki F."/>
            <person name="Gruber A."/>
            <person name="Irimia M."/>
            <person name="Maruyama S."/>
            <person name="Arias M.C."/>
            <person name="Ball S.G."/>
            <person name="Gile G.H."/>
            <person name="Hirakawa Y."/>
            <person name="Hopkins J.F."/>
            <person name="Rensing S.A."/>
            <person name="Schmutz J."/>
            <person name="Symeonidi A."/>
            <person name="Elias M."/>
            <person name="Eveleigh R.J."/>
            <person name="Herman E.K."/>
            <person name="Klute M.J."/>
            <person name="Nakayama T."/>
            <person name="Obornik M."/>
            <person name="Reyes-Prieto A."/>
            <person name="Armbrust E.V."/>
            <person name="Aves S.J."/>
            <person name="Beiko R.G."/>
            <person name="Coutinho P."/>
            <person name="Dacks J.B."/>
            <person name="Durnford D.G."/>
            <person name="Fast N.M."/>
            <person name="Green B.R."/>
            <person name="Grisdale C."/>
            <person name="Hempe F."/>
            <person name="Henrissat B."/>
            <person name="Hoppner M.P."/>
            <person name="Ishida K.-I."/>
            <person name="Kim E."/>
            <person name="Koreny L."/>
            <person name="Kroth P.G."/>
            <person name="Liu Y."/>
            <person name="Malik S.-B."/>
            <person name="Maier U.G."/>
            <person name="McRose D."/>
            <person name="Mock T."/>
            <person name="Neilson J.A."/>
            <person name="Onodera N.T."/>
            <person name="Poole A.M."/>
            <person name="Pritham E.J."/>
            <person name="Richards T.A."/>
            <person name="Rocap G."/>
            <person name="Roy S.W."/>
            <person name="Sarai C."/>
            <person name="Schaack S."/>
            <person name="Shirato S."/>
            <person name="Slamovits C.H."/>
            <person name="Spencer D.F."/>
            <person name="Suzuki S."/>
            <person name="Worden A.Z."/>
            <person name="Zauner S."/>
            <person name="Barry K."/>
            <person name="Bell C."/>
            <person name="Bharti A.K."/>
            <person name="Crow J.A."/>
            <person name="Grimwood J."/>
            <person name="Kramer R."/>
            <person name="Lindquist E."/>
            <person name="Lucas S."/>
            <person name="Salamov A."/>
            <person name="McFadden G.I."/>
            <person name="Lane C.E."/>
            <person name="Keeling P.J."/>
            <person name="Gray M.W."/>
            <person name="Grigoriev I.V."/>
            <person name="Archibald J.M."/>
        </authorList>
    </citation>
    <scope>NUCLEOTIDE SEQUENCE</scope>
    <source>
        <strain evidence="5">CCMP2712</strain>
    </source>
</reference>
<feature type="region of interest" description="Disordered" evidence="1">
    <location>
        <begin position="180"/>
        <end position="274"/>
    </location>
</feature>
<name>L1JQ68_GUITC</name>
<sequence length="438" mass="49345">MRVAPHDPSLTSSAPRYSHVLRLVGAGLLVFLGVVAVVKVTNGSQDAVNLLASAVKGEPSKAESEVQHKTSPGSSLKSAKPGAAAQSMSTQVEKLSQKIKTIKSKNQKLSQVQMADLYREIQELEKQERRRVAARKEAIEKALDATSKCDDADWGCKKAHEQLKWKASKDKYERAAMTEIAKEDHARENTSEDSETEFAADEKKASELSSVKPLQTLQQRSQQAESARSAKEKAMMSILTKERHELEKLDQEEKKERELQAAKKQKIVDQKMDKQLQDDVRSTIYSSRLQPTLQEDVLARRSSINDAVSSNRKDLEEAEAIEQGRRKAFDDHVKQLRDEVEKSREAREKELKGKGKESPTAKMSQYDRDVFNAEQSERAKVQLERSEREKTLKNHELLAKREQEVANEKVSQALKDADDATEFIPNVKRMRSASAAPR</sequence>
<dbReference type="Proteomes" id="UP000011087">
    <property type="component" value="Unassembled WGS sequence"/>
</dbReference>
<evidence type="ECO:0000313" key="3">
    <source>
        <dbReference type="EMBL" id="EKX50223.1"/>
    </source>
</evidence>
<evidence type="ECO:0000256" key="2">
    <source>
        <dbReference type="SAM" id="Phobius"/>
    </source>
</evidence>
<keyword evidence="2" id="KW-0812">Transmembrane</keyword>
<dbReference type="KEGG" id="gtt:GUITHDRAFT_135391"/>
<evidence type="ECO:0000256" key="1">
    <source>
        <dbReference type="SAM" id="MobiDB-lite"/>
    </source>
</evidence>
<gene>
    <name evidence="3" type="ORF">GUITHDRAFT_135391</name>
</gene>
<keyword evidence="2" id="KW-0472">Membrane</keyword>
<keyword evidence="5" id="KW-1185">Reference proteome</keyword>
<feature type="compositionally biased region" description="Basic and acidic residues" evidence="1">
    <location>
        <begin position="59"/>
        <end position="68"/>
    </location>
</feature>
<reference evidence="3 5" key="1">
    <citation type="journal article" date="2012" name="Nature">
        <title>Algal genomes reveal evolutionary mosaicism and the fate of nucleomorphs.</title>
        <authorList>
            <consortium name="DOE Joint Genome Institute"/>
            <person name="Curtis B.A."/>
            <person name="Tanifuji G."/>
            <person name="Burki F."/>
            <person name="Gruber A."/>
            <person name="Irimia M."/>
            <person name="Maruyama S."/>
            <person name="Arias M.C."/>
            <person name="Ball S.G."/>
            <person name="Gile G.H."/>
            <person name="Hirakawa Y."/>
            <person name="Hopkins J.F."/>
            <person name="Kuo A."/>
            <person name="Rensing S.A."/>
            <person name="Schmutz J."/>
            <person name="Symeonidi A."/>
            <person name="Elias M."/>
            <person name="Eveleigh R.J."/>
            <person name="Herman E.K."/>
            <person name="Klute M.J."/>
            <person name="Nakayama T."/>
            <person name="Obornik M."/>
            <person name="Reyes-Prieto A."/>
            <person name="Armbrust E.V."/>
            <person name="Aves S.J."/>
            <person name="Beiko R.G."/>
            <person name="Coutinho P."/>
            <person name="Dacks J.B."/>
            <person name="Durnford D.G."/>
            <person name="Fast N.M."/>
            <person name="Green B.R."/>
            <person name="Grisdale C.J."/>
            <person name="Hempel F."/>
            <person name="Henrissat B."/>
            <person name="Hoppner M.P."/>
            <person name="Ishida K."/>
            <person name="Kim E."/>
            <person name="Koreny L."/>
            <person name="Kroth P.G."/>
            <person name="Liu Y."/>
            <person name="Malik S.B."/>
            <person name="Maier U.G."/>
            <person name="McRose D."/>
            <person name="Mock T."/>
            <person name="Neilson J.A."/>
            <person name="Onodera N.T."/>
            <person name="Poole A.M."/>
            <person name="Pritham E.J."/>
            <person name="Richards T.A."/>
            <person name="Rocap G."/>
            <person name="Roy S.W."/>
            <person name="Sarai C."/>
            <person name="Schaack S."/>
            <person name="Shirato S."/>
            <person name="Slamovits C.H."/>
            <person name="Spencer D.F."/>
            <person name="Suzuki S."/>
            <person name="Worden A.Z."/>
            <person name="Zauner S."/>
            <person name="Barry K."/>
            <person name="Bell C."/>
            <person name="Bharti A.K."/>
            <person name="Crow J.A."/>
            <person name="Grimwood J."/>
            <person name="Kramer R."/>
            <person name="Lindquist E."/>
            <person name="Lucas S."/>
            <person name="Salamov A."/>
            <person name="McFadden G.I."/>
            <person name="Lane C.E."/>
            <person name="Keeling P.J."/>
            <person name="Gray M.W."/>
            <person name="Grigoriev I.V."/>
            <person name="Archibald J.M."/>
        </authorList>
    </citation>
    <scope>NUCLEOTIDE SEQUENCE</scope>
    <source>
        <strain evidence="3 5">CCMP2712</strain>
    </source>
</reference>
<dbReference type="GeneID" id="17306838"/>
<dbReference type="HOGENOM" id="CLU_626206_0_0_1"/>
<protein>
    <submittedName>
        <fullName evidence="3 4">Uncharacterized protein</fullName>
    </submittedName>
</protein>
<dbReference type="EnsemblProtists" id="EKX50223">
    <property type="protein sequence ID" value="EKX50223"/>
    <property type="gene ID" value="GUITHDRAFT_135391"/>
</dbReference>
<feature type="compositionally biased region" description="Basic and acidic residues" evidence="1">
    <location>
        <begin position="180"/>
        <end position="190"/>
    </location>
</feature>
<dbReference type="RefSeq" id="XP_005837203.1">
    <property type="nucleotide sequence ID" value="XM_005837146.1"/>
</dbReference>
<feature type="region of interest" description="Disordered" evidence="1">
    <location>
        <begin position="59"/>
        <end position="89"/>
    </location>
</feature>
<dbReference type="AlphaFoldDB" id="L1JQ68"/>
<evidence type="ECO:0000313" key="4">
    <source>
        <dbReference type="EnsemblProtists" id="EKX50223"/>
    </source>
</evidence>
<evidence type="ECO:0000313" key="5">
    <source>
        <dbReference type="Proteomes" id="UP000011087"/>
    </source>
</evidence>
<organism evidence="3">
    <name type="scientific">Guillardia theta (strain CCMP2712)</name>
    <name type="common">Cryptophyte</name>
    <dbReference type="NCBI Taxonomy" id="905079"/>
    <lineage>
        <taxon>Eukaryota</taxon>
        <taxon>Cryptophyceae</taxon>
        <taxon>Pyrenomonadales</taxon>
        <taxon>Geminigeraceae</taxon>
        <taxon>Guillardia</taxon>
    </lineage>
</organism>
<dbReference type="EMBL" id="JH992979">
    <property type="protein sequence ID" value="EKX50223.1"/>
    <property type="molecule type" value="Genomic_DNA"/>
</dbReference>
<proteinExistence type="predicted"/>
<dbReference type="PaxDb" id="55529-EKX50223"/>
<keyword evidence="2" id="KW-1133">Transmembrane helix</keyword>
<feature type="compositionally biased region" description="Polar residues" evidence="1">
    <location>
        <begin position="207"/>
        <end position="217"/>
    </location>
</feature>
<feature type="region of interest" description="Disordered" evidence="1">
    <location>
        <begin position="304"/>
        <end position="405"/>
    </location>
</feature>
<feature type="compositionally biased region" description="Basic and acidic residues" evidence="1">
    <location>
        <begin position="322"/>
        <end position="405"/>
    </location>
</feature>